<reference evidence="2 3" key="1">
    <citation type="submission" date="2024-09" db="EMBL/GenBank/DDBJ databases">
        <authorList>
            <person name="Sun Q."/>
            <person name="Mori K."/>
        </authorList>
    </citation>
    <scope>NUCLEOTIDE SEQUENCE [LARGE SCALE GENOMIC DNA]</scope>
    <source>
        <strain evidence="2 3">CCM 8677</strain>
    </source>
</reference>
<sequence length="97" mass="11024">MCHYWLYLGMLPLKVAASRIPLLESDLATKDVVIVEFKNQLSEISVQNNELKTQIHEQQLEFARSTAVLDTQKMILTELQGHLGIKKKEESVTSALK</sequence>
<feature type="coiled-coil region" evidence="1">
    <location>
        <begin position="34"/>
        <end position="61"/>
    </location>
</feature>
<proteinExistence type="predicted"/>
<keyword evidence="1" id="KW-0175">Coiled coil</keyword>
<dbReference type="Proteomes" id="UP001589844">
    <property type="component" value="Unassembled WGS sequence"/>
</dbReference>
<keyword evidence="3" id="KW-1185">Reference proteome</keyword>
<comment type="caution">
    <text evidence="2">The sequence shown here is derived from an EMBL/GenBank/DDBJ whole genome shotgun (WGS) entry which is preliminary data.</text>
</comment>
<accession>A0ABV6IK64</accession>
<organism evidence="2 3">
    <name type="scientific">Undibacterium danionis</name>
    <dbReference type="NCBI Taxonomy" id="1812100"/>
    <lineage>
        <taxon>Bacteria</taxon>
        <taxon>Pseudomonadati</taxon>
        <taxon>Pseudomonadota</taxon>
        <taxon>Betaproteobacteria</taxon>
        <taxon>Burkholderiales</taxon>
        <taxon>Oxalobacteraceae</taxon>
        <taxon>Undibacterium</taxon>
    </lineage>
</organism>
<evidence type="ECO:0000256" key="1">
    <source>
        <dbReference type="SAM" id="Coils"/>
    </source>
</evidence>
<gene>
    <name evidence="2" type="ORF">ACFFJH_18780</name>
</gene>
<evidence type="ECO:0000313" key="2">
    <source>
        <dbReference type="EMBL" id="MFC0351870.1"/>
    </source>
</evidence>
<name>A0ABV6IK64_9BURK</name>
<dbReference type="EMBL" id="JBHLXJ010000034">
    <property type="protein sequence ID" value="MFC0351870.1"/>
    <property type="molecule type" value="Genomic_DNA"/>
</dbReference>
<dbReference type="RefSeq" id="WP_390214593.1">
    <property type="nucleotide sequence ID" value="NZ_JBHLXJ010000034.1"/>
</dbReference>
<protein>
    <submittedName>
        <fullName evidence="2">Uncharacterized protein</fullName>
    </submittedName>
</protein>
<evidence type="ECO:0000313" key="3">
    <source>
        <dbReference type="Proteomes" id="UP001589844"/>
    </source>
</evidence>